<gene>
    <name evidence="2" type="ORF">AVDCRST_MAG13-1925</name>
</gene>
<feature type="region of interest" description="Disordered" evidence="1">
    <location>
        <begin position="1"/>
        <end position="51"/>
    </location>
</feature>
<feature type="compositionally biased region" description="Low complexity" evidence="1">
    <location>
        <begin position="1"/>
        <end position="14"/>
    </location>
</feature>
<evidence type="ECO:0000313" key="2">
    <source>
        <dbReference type="EMBL" id="CAA9494524.1"/>
    </source>
</evidence>
<feature type="compositionally biased region" description="Basic residues" evidence="1">
    <location>
        <begin position="42"/>
        <end position="51"/>
    </location>
</feature>
<protein>
    <submittedName>
        <fullName evidence="2">Uncharacterized protein</fullName>
    </submittedName>
</protein>
<feature type="non-terminal residue" evidence="2">
    <location>
        <position position="1"/>
    </location>
</feature>
<dbReference type="AlphaFoldDB" id="A0A6J4SB71"/>
<evidence type="ECO:0000256" key="1">
    <source>
        <dbReference type="SAM" id="MobiDB-lite"/>
    </source>
</evidence>
<organism evidence="2">
    <name type="scientific">uncultured Solirubrobacteraceae bacterium</name>
    <dbReference type="NCBI Taxonomy" id="1162706"/>
    <lineage>
        <taxon>Bacteria</taxon>
        <taxon>Bacillati</taxon>
        <taxon>Actinomycetota</taxon>
        <taxon>Thermoleophilia</taxon>
        <taxon>Solirubrobacterales</taxon>
        <taxon>Solirubrobacteraceae</taxon>
        <taxon>environmental samples</taxon>
    </lineage>
</organism>
<sequence>TAAAGASTARTASKGADDTAKRASAGADATRARAAQAGARGTTRRKPASSS</sequence>
<proteinExistence type="predicted"/>
<feature type="compositionally biased region" description="Low complexity" evidence="1">
    <location>
        <begin position="22"/>
        <end position="41"/>
    </location>
</feature>
<name>A0A6J4SB71_9ACTN</name>
<dbReference type="EMBL" id="CADCVO010000302">
    <property type="protein sequence ID" value="CAA9494524.1"/>
    <property type="molecule type" value="Genomic_DNA"/>
</dbReference>
<reference evidence="2" key="1">
    <citation type="submission" date="2020-02" db="EMBL/GenBank/DDBJ databases">
        <authorList>
            <person name="Meier V. D."/>
        </authorList>
    </citation>
    <scope>NUCLEOTIDE SEQUENCE</scope>
    <source>
        <strain evidence="2">AVDCRST_MAG13</strain>
    </source>
</reference>
<accession>A0A6J4SB71</accession>